<sequence length="294" mass="34477">MKLTVFTPTYNRAYLLPRLYESLKKQTNKNFIWLVIDDGSTDETKELIEDWCKENILQIRYLYKDNQGMHSGHNWAYDNIDTEYNVCIDSDDMMPLKAVEIILEEISKIDSDDISGIVGLDQDVNGKVIGGEFPKGLDRLKLYEVYQKYGLTGDRKLVYKTKLMQEIPPYPIYENEKFVPLDYKFLLLDQKYDLIPINKILCTVEYQEDGSTKNILKQYRENPRGFTFSRISRINLGYSLMEKIKNSIHLISSVLFSKDYNSIFRTKHTLLVLSVFPLGILLYIYIRLKTKSHL</sequence>
<evidence type="ECO:0000256" key="1">
    <source>
        <dbReference type="SAM" id="Phobius"/>
    </source>
</evidence>
<keyword evidence="1" id="KW-0472">Membrane</keyword>
<dbReference type="Pfam" id="PF00535">
    <property type="entry name" value="Glycos_transf_2"/>
    <property type="match status" value="1"/>
</dbReference>
<dbReference type="PANTHER" id="PTHR22916:SF3">
    <property type="entry name" value="UDP-GLCNAC:BETAGAL BETA-1,3-N-ACETYLGLUCOSAMINYLTRANSFERASE-LIKE PROTEIN 1"/>
    <property type="match status" value="1"/>
</dbReference>
<dbReference type="EC" id="2.4.-.-" evidence="3"/>
<comment type="caution">
    <text evidence="3">The sequence shown here is derived from an EMBL/GenBank/DDBJ whole genome shotgun (WGS) entry which is preliminary data.</text>
</comment>
<feature type="domain" description="Glycosyltransferase 2-like" evidence="2">
    <location>
        <begin position="4"/>
        <end position="129"/>
    </location>
</feature>
<keyword evidence="3" id="KW-0808">Transferase</keyword>
<dbReference type="RefSeq" id="WP_088398160.1">
    <property type="nucleotide sequence ID" value="NZ_JAZGZP010000008.1"/>
</dbReference>
<reference evidence="3 4" key="1">
    <citation type="submission" date="2024-02" db="EMBL/GenBank/DDBJ databases">
        <title>Comparative Genomic Analysis of Flavobacterium Species Causing Columnaris Disease of Freshwater Fish in Thailand: Insights into Virulence and Resistance Mechanisms.</title>
        <authorList>
            <person name="Nguyen D."/>
            <person name="Chokmangmeepisarn P."/>
            <person name="Khianchaikhan K."/>
            <person name="Morishita M."/>
            <person name="Bunnoy A."/>
            <person name="Rodkhum C."/>
        </authorList>
    </citation>
    <scope>NUCLEOTIDE SEQUENCE [LARGE SCALE GENOMIC DNA]</scope>
    <source>
        <strain evidence="3 4">CNRT2201</strain>
    </source>
</reference>
<proteinExistence type="predicted"/>
<keyword evidence="4" id="KW-1185">Reference proteome</keyword>
<dbReference type="GO" id="GO:0016757">
    <property type="term" value="F:glycosyltransferase activity"/>
    <property type="evidence" value="ECO:0007669"/>
    <property type="project" value="UniProtKB-KW"/>
</dbReference>
<accession>A0ABW8P7R1</accession>
<dbReference type="InterPro" id="IPR029044">
    <property type="entry name" value="Nucleotide-diphossugar_trans"/>
</dbReference>
<feature type="transmembrane region" description="Helical" evidence="1">
    <location>
        <begin position="268"/>
        <end position="286"/>
    </location>
</feature>
<keyword evidence="1" id="KW-0812">Transmembrane</keyword>
<evidence type="ECO:0000259" key="2">
    <source>
        <dbReference type="Pfam" id="PF00535"/>
    </source>
</evidence>
<dbReference type="InterPro" id="IPR001173">
    <property type="entry name" value="Glyco_trans_2-like"/>
</dbReference>
<dbReference type="PANTHER" id="PTHR22916">
    <property type="entry name" value="GLYCOSYLTRANSFERASE"/>
    <property type="match status" value="1"/>
</dbReference>
<dbReference type="CDD" id="cd00761">
    <property type="entry name" value="Glyco_tranf_GTA_type"/>
    <property type="match status" value="1"/>
</dbReference>
<keyword evidence="3" id="KW-0328">Glycosyltransferase</keyword>
<dbReference type="Gene3D" id="3.90.550.10">
    <property type="entry name" value="Spore Coat Polysaccharide Biosynthesis Protein SpsA, Chain A"/>
    <property type="match status" value="1"/>
</dbReference>
<name>A0ABW8P7R1_9FLAO</name>
<dbReference type="EMBL" id="JAZGZP010000008">
    <property type="protein sequence ID" value="MFK7000590.1"/>
    <property type="molecule type" value="Genomic_DNA"/>
</dbReference>
<gene>
    <name evidence="3" type="ORF">V3I07_06750</name>
</gene>
<dbReference type="Proteomes" id="UP001621706">
    <property type="component" value="Unassembled WGS sequence"/>
</dbReference>
<evidence type="ECO:0000313" key="3">
    <source>
        <dbReference type="EMBL" id="MFK7000590.1"/>
    </source>
</evidence>
<organism evidence="3 4">
    <name type="scientific">Flavobacterium oreochromis</name>
    <dbReference type="NCBI Taxonomy" id="2906078"/>
    <lineage>
        <taxon>Bacteria</taxon>
        <taxon>Pseudomonadati</taxon>
        <taxon>Bacteroidota</taxon>
        <taxon>Flavobacteriia</taxon>
        <taxon>Flavobacteriales</taxon>
        <taxon>Flavobacteriaceae</taxon>
        <taxon>Flavobacterium</taxon>
    </lineage>
</organism>
<dbReference type="SUPFAM" id="SSF53448">
    <property type="entry name" value="Nucleotide-diphospho-sugar transferases"/>
    <property type="match status" value="1"/>
</dbReference>
<evidence type="ECO:0000313" key="4">
    <source>
        <dbReference type="Proteomes" id="UP001621706"/>
    </source>
</evidence>
<keyword evidence="1" id="KW-1133">Transmembrane helix</keyword>
<protein>
    <submittedName>
        <fullName evidence="3">Glycosyltransferase family 2 protein</fullName>
        <ecNumber evidence="3">2.4.-.-</ecNumber>
    </submittedName>
</protein>